<feature type="domain" description="5'-Nucleotidase C-terminal" evidence="4">
    <location>
        <begin position="312"/>
        <end position="440"/>
    </location>
</feature>
<dbReference type="Pfam" id="PF02872">
    <property type="entry name" value="5_nucleotid_C"/>
    <property type="match status" value="1"/>
</dbReference>
<feature type="domain" description="Calcineurin-like phosphoesterase" evidence="3">
    <location>
        <begin position="12"/>
        <end position="224"/>
    </location>
</feature>
<protein>
    <submittedName>
        <fullName evidence="5">Bifunctional metallophosphatase/5'-nucleotidase</fullName>
    </submittedName>
</protein>
<dbReference type="PANTHER" id="PTHR11575">
    <property type="entry name" value="5'-NUCLEOTIDASE-RELATED"/>
    <property type="match status" value="1"/>
</dbReference>
<sequence length="493" mass="55605">MMVTTERFKKFTILHSNDMHGDFLAESKGVEGNLIGGLSLLSGYLNKVRSEEKNTLFVISGDMVQGSMIDTEYKGISTIEIMNYLAPDVVTLGNHELDYGFPHLLFLEKMANFPIVNANLYIKKYNKRLMTPYLILNVDGFDIMFIGIVTEEVLNALKLDTSITTFVGLEDAAAEIGKICNTYKNDDIDLTILLTHIGFEEDKKLAAMLDPIWGVDMIIGGHSHTILEQPAEVNNILITQAGVGTDQIGRFDITVDDDTNSIVEWKWQLIPVDNNLAEPDAELEKFIDTFKQEVDRKYNRLICRLARQLTHPKREVETELGNLMTDILAESVMSDVVFLGSGSIRGAELGPLVTLSDLKRIYPYDGPVYRVKLTGEQLTKIFSHIMRSENRKPGEGQCFQINKGIQAVYSDAERKLESLTINEKPVEADNQYTICLQEYHYKNSVNSLGIITEELTKLTQPKVVTTSVQNILEEYFSSNQVLNSYVEGRLIYK</sequence>
<evidence type="ECO:0000313" key="5">
    <source>
        <dbReference type="EMBL" id="MBD2607841.1"/>
    </source>
</evidence>
<evidence type="ECO:0000256" key="2">
    <source>
        <dbReference type="RuleBase" id="RU362119"/>
    </source>
</evidence>
<dbReference type="RefSeq" id="WP_029633174.1">
    <property type="nucleotide sequence ID" value="NZ_JACJTA010000075.1"/>
</dbReference>
<organism evidence="5 6">
    <name type="scientific">Scytonema hofmannii FACHB-248</name>
    <dbReference type="NCBI Taxonomy" id="1842502"/>
    <lineage>
        <taxon>Bacteria</taxon>
        <taxon>Bacillati</taxon>
        <taxon>Cyanobacteriota</taxon>
        <taxon>Cyanophyceae</taxon>
        <taxon>Nostocales</taxon>
        <taxon>Scytonemataceae</taxon>
        <taxon>Scytonema</taxon>
    </lineage>
</organism>
<name>A0ABR8GWE2_9CYAN</name>
<comment type="similarity">
    <text evidence="2">Belongs to the 5'-nucleotidase family.</text>
</comment>
<dbReference type="InterPro" id="IPR006179">
    <property type="entry name" value="5_nucleotidase/apyrase"/>
</dbReference>
<dbReference type="InterPro" id="IPR036907">
    <property type="entry name" value="5'-Nucleotdase_C_sf"/>
</dbReference>
<keyword evidence="2" id="KW-0378">Hydrolase</keyword>
<dbReference type="InterPro" id="IPR004843">
    <property type="entry name" value="Calcineurin-like_PHP"/>
</dbReference>
<dbReference type="Pfam" id="PF00149">
    <property type="entry name" value="Metallophos"/>
    <property type="match status" value="1"/>
</dbReference>
<comment type="caution">
    <text evidence="5">The sequence shown here is derived from an EMBL/GenBank/DDBJ whole genome shotgun (WGS) entry which is preliminary data.</text>
</comment>
<dbReference type="Gene3D" id="3.60.21.10">
    <property type="match status" value="1"/>
</dbReference>
<keyword evidence="6" id="KW-1185">Reference proteome</keyword>
<evidence type="ECO:0000259" key="4">
    <source>
        <dbReference type="Pfam" id="PF02872"/>
    </source>
</evidence>
<evidence type="ECO:0000256" key="1">
    <source>
        <dbReference type="ARBA" id="ARBA00022729"/>
    </source>
</evidence>
<dbReference type="PRINTS" id="PR01607">
    <property type="entry name" value="APYRASEFAMLY"/>
</dbReference>
<evidence type="ECO:0000313" key="6">
    <source>
        <dbReference type="Proteomes" id="UP000660380"/>
    </source>
</evidence>
<dbReference type="InterPro" id="IPR029052">
    <property type="entry name" value="Metallo-depent_PP-like"/>
</dbReference>
<dbReference type="PANTHER" id="PTHR11575:SF24">
    <property type="entry name" value="5'-NUCLEOTIDASE"/>
    <property type="match status" value="1"/>
</dbReference>
<dbReference type="SUPFAM" id="SSF55816">
    <property type="entry name" value="5'-nucleotidase (syn. UDP-sugar hydrolase), C-terminal domain"/>
    <property type="match status" value="1"/>
</dbReference>
<dbReference type="CDD" id="cd00845">
    <property type="entry name" value="MPP_UshA_N_like"/>
    <property type="match status" value="1"/>
</dbReference>
<evidence type="ECO:0000259" key="3">
    <source>
        <dbReference type="Pfam" id="PF00149"/>
    </source>
</evidence>
<accession>A0ABR8GWE2</accession>
<dbReference type="InterPro" id="IPR008334">
    <property type="entry name" value="5'-Nucleotdase_C"/>
</dbReference>
<proteinExistence type="inferred from homology"/>
<dbReference type="Proteomes" id="UP000660380">
    <property type="component" value="Unassembled WGS sequence"/>
</dbReference>
<keyword evidence="1" id="KW-0732">Signal</keyword>
<keyword evidence="2" id="KW-0547">Nucleotide-binding</keyword>
<dbReference type="SUPFAM" id="SSF56300">
    <property type="entry name" value="Metallo-dependent phosphatases"/>
    <property type="match status" value="1"/>
</dbReference>
<dbReference type="EMBL" id="JACJTA010000075">
    <property type="protein sequence ID" value="MBD2607841.1"/>
    <property type="molecule type" value="Genomic_DNA"/>
</dbReference>
<dbReference type="Gene3D" id="3.90.780.10">
    <property type="entry name" value="5'-Nucleotidase, C-terminal domain"/>
    <property type="match status" value="1"/>
</dbReference>
<reference evidence="5 6" key="1">
    <citation type="journal article" date="2020" name="ISME J.">
        <title>Comparative genomics reveals insights into cyanobacterial evolution and habitat adaptation.</title>
        <authorList>
            <person name="Chen M.Y."/>
            <person name="Teng W.K."/>
            <person name="Zhao L."/>
            <person name="Hu C.X."/>
            <person name="Zhou Y.K."/>
            <person name="Han B.P."/>
            <person name="Song L.R."/>
            <person name="Shu W.S."/>
        </authorList>
    </citation>
    <scope>NUCLEOTIDE SEQUENCE [LARGE SCALE GENOMIC DNA]</scope>
    <source>
        <strain evidence="5 6">FACHB-248</strain>
    </source>
</reference>
<gene>
    <name evidence="5" type="ORF">H6G81_25810</name>
</gene>